<dbReference type="SUPFAM" id="SSF55729">
    <property type="entry name" value="Acyl-CoA N-acyltransferases (Nat)"/>
    <property type="match status" value="1"/>
</dbReference>
<evidence type="ECO:0000313" key="2">
    <source>
        <dbReference type="Proteomes" id="UP001220377"/>
    </source>
</evidence>
<accession>A0ABY7WTY7</accession>
<keyword evidence="2" id="KW-1185">Reference proteome</keyword>
<evidence type="ECO:0000313" key="1">
    <source>
        <dbReference type="EMBL" id="WDF83254.1"/>
    </source>
</evidence>
<dbReference type="Gene3D" id="3.40.630.30">
    <property type="match status" value="1"/>
</dbReference>
<protein>
    <recommendedName>
        <fullName evidence="3">Acetyltransferase (GNAT) family protein</fullName>
    </recommendedName>
</protein>
<name>A0ABY7WTY7_9LACO</name>
<dbReference type="InterPro" id="IPR016181">
    <property type="entry name" value="Acyl_CoA_acyltransferase"/>
</dbReference>
<organism evidence="1 2">
    <name type="scientific">Lacticaseibacillus pabuli</name>
    <dbReference type="NCBI Taxonomy" id="3025672"/>
    <lineage>
        <taxon>Bacteria</taxon>
        <taxon>Bacillati</taxon>
        <taxon>Bacillota</taxon>
        <taxon>Bacilli</taxon>
        <taxon>Lactobacillales</taxon>
        <taxon>Lactobacillaceae</taxon>
        <taxon>Lacticaseibacillus</taxon>
    </lineage>
</organism>
<sequence>MLTFRSVKERDFEPLVKMATRSFAQYPLFAGPFRDHFAHSRQYLHFLDKLQRIQIRTALNHSLGLVGLENGKVVTAAFVNPVQQRLSVQDYIHNGGLALAPYLAKVPMMGFLKRLDEAESVVKQKVCDNDWFMSFLAVTPEAQGRHFGSEMINAGIVPELSKLHGGALALTTNTLANTHFYEHNQFEVVKHQLLTIGKAKVDNWGLIREF</sequence>
<dbReference type="RefSeq" id="WP_274261292.1">
    <property type="nucleotide sequence ID" value="NZ_CP117884.1"/>
</dbReference>
<reference evidence="1 2" key="1">
    <citation type="submission" date="2023-02" db="EMBL/GenBank/DDBJ databases">
        <title>Genome sequence of Lacticaseibacillus sp. KACC 23028.</title>
        <authorList>
            <person name="Kim S."/>
            <person name="Heo J."/>
            <person name="Kwon S.-W."/>
        </authorList>
    </citation>
    <scope>NUCLEOTIDE SEQUENCE [LARGE SCALE GENOMIC DNA]</scope>
    <source>
        <strain evidence="1 2">KACC 23028</strain>
    </source>
</reference>
<evidence type="ECO:0008006" key="3">
    <source>
        <dbReference type="Google" id="ProtNLM"/>
    </source>
</evidence>
<proteinExistence type="predicted"/>
<dbReference type="Proteomes" id="UP001220377">
    <property type="component" value="Chromosome"/>
</dbReference>
<dbReference type="EMBL" id="CP117884">
    <property type="protein sequence ID" value="WDF83254.1"/>
    <property type="molecule type" value="Genomic_DNA"/>
</dbReference>
<gene>
    <name evidence="1" type="ORF">PQ472_03180</name>
</gene>